<dbReference type="Proteomes" id="UP001187343">
    <property type="component" value="Unassembled WGS sequence"/>
</dbReference>
<evidence type="ECO:0000313" key="1">
    <source>
        <dbReference type="EMBL" id="KAK2876957.1"/>
    </source>
</evidence>
<evidence type="ECO:0000313" key="2">
    <source>
        <dbReference type="Proteomes" id="UP001187343"/>
    </source>
</evidence>
<proteinExistence type="predicted"/>
<comment type="caution">
    <text evidence="1">The sequence shown here is derived from an EMBL/GenBank/DDBJ whole genome shotgun (WGS) entry which is preliminary data.</text>
</comment>
<gene>
    <name evidence="1" type="ORF">Q8A67_021053</name>
</gene>
<reference evidence="1" key="1">
    <citation type="submission" date="2023-08" db="EMBL/GenBank/DDBJ databases">
        <title>Chromosome-level Genome Assembly of mud carp (Cirrhinus molitorella).</title>
        <authorList>
            <person name="Liu H."/>
        </authorList>
    </citation>
    <scope>NUCLEOTIDE SEQUENCE</scope>
    <source>
        <strain evidence="1">Prfri</strain>
        <tissue evidence="1">Muscle</tissue>
    </source>
</reference>
<sequence length="135" mass="14356">MSPASQQASGPQLNTCQQIRAKSFVPKSNPKSFRASPPLSVCLYPAQSSGGVAVCRQHHREPHISGLWLVNDRAGWSETWVPEPGSCSGTVLVPITPAALQNPTDPSQAEPGLPVPSATEKTYLPNVRCTTPLTT</sequence>
<protein>
    <submittedName>
        <fullName evidence="1">Uncharacterized protein</fullName>
    </submittedName>
</protein>
<dbReference type="EMBL" id="JAUYZG010000020">
    <property type="protein sequence ID" value="KAK2876957.1"/>
    <property type="molecule type" value="Genomic_DNA"/>
</dbReference>
<name>A0AA88P8X0_9TELE</name>
<dbReference type="AlphaFoldDB" id="A0AA88P8X0"/>
<accession>A0AA88P8X0</accession>
<keyword evidence="2" id="KW-1185">Reference proteome</keyword>
<organism evidence="1 2">
    <name type="scientific">Cirrhinus molitorella</name>
    <name type="common">mud carp</name>
    <dbReference type="NCBI Taxonomy" id="172907"/>
    <lineage>
        <taxon>Eukaryota</taxon>
        <taxon>Metazoa</taxon>
        <taxon>Chordata</taxon>
        <taxon>Craniata</taxon>
        <taxon>Vertebrata</taxon>
        <taxon>Euteleostomi</taxon>
        <taxon>Actinopterygii</taxon>
        <taxon>Neopterygii</taxon>
        <taxon>Teleostei</taxon>
        <taxon>Ostariophysi</taxon>
        <taxon>Cypriniformes</taxon>
        <taxon>Cyprinidae</taxon>
        <taxon>Labeoninae</taxon>
        <taxon>Labeonini</taxon>
        <taxon>Cirrhinus</taxon>
    </lineage>
</organism>